<reference evidence="2" key="1">
    <citation type="journal article" date="2014" name="Genome Biol. Evol.">
        <title>Pangenome evidence for extensive interdomain horizontal transfer affecting lineage core and shell genes in uncultured planktonic thaumarchaeota and euryarchaeota.</title>
        <authorList>
            <person name="Deschamps P."/>
            <person name="Zivanovic Y."/>
            <person name="Moreira D."/>
            <person name="Rodriguez-Valera F."/>
            <person name="Lopez-Garcia P."/>
        </authorList>
    </citation>
    <scope>NUCLEOTIDE SEQUENCE</scope>
</reference>
<feature type="transmembrane region" description="Helical" evidence="1">
    <location>
        <begin position="335"/>
        <end position="354"/>
    </location>
</feature>
<keyword evidence="1" id="KW-0812">Transmembrane</keyword>
<dbReference type="InterPro" id="IPR036249">
    <property type="entry name" value="Thioredoxin-like_sf"/>
</dbReference>
<feature type="transmembrane region" description="Helical" evidence="1">
    <location>
        <begin position="243"/>
        <end position="267"/>
    </location>
</feature>
<keyword evidence="1" id="KW-0472">Membrane</keyword>
<sequence length="488" mass="52770">MRFSRVMVAGLDFDVLRESDTWKAFGVGVVLFCIIGYASLSLFGLTSSVYGTSDDVNEAPDWLAPSMNREGIDDAIADENGDIQLSSLRGNVVILDFMAIDCSNCHYVQEHIDQNLAEWEALDGPYPVVAISLASWYGYESFDSINSTFGDPESDKHMPWPIVNGGTDVILLEEGERGDLVEYYSAQAIPLALVIDHEGFVVAKENTGTPLDGWAEFDGAIEAANEGEAEGLRIGIAKADRSVMGVFIIGLFLGVLVYFSPCAFPVLPSYITYYLSLGMREEELREAGKLNGRMPGSFEVGGFAALGQLTFFGIVGFIIFGLSEVINLSGVLHKVAIAIAWILVILGGLMLLGWTSHLLAGVQRILDKYQTQETDEVFTPRRNMYLWGIGYSAASVDCTAAAVFPFVAWLTVVGKGAFISGLGGLMLSVTLLMIIVTGLVGMGRQAMIGFLRRSTGVVKATGSWMMMFAGIGLLIYLTQPEVVVNLVG</sequence>
<evidence type="ECO:0000256" key="1">
    <source>
        <dbReference type="SAM" id="Phobius"/>
    </source>
</evidence>
<dbReference type="AlphaFoldDB" id="A0A075FR56"/>
<keyword evidence="1" id="KW-1133">Transmembrane helix</keyword>
<dbReference type="Gene3D" id="3.40.30.10">
    <property type="entry name" value="Glutaredoxin"/>
    <property type="match status" value="1"/>
</dbReference>
<feature type="transmembrane region" description="Helical" evidence="1">
    <location>
        <begin position="300"/>
        <end position="323"/>
    </location>
</feature>
<feature type="transmembrane region" description="Helical" evidence="1">
    <location>
        <begin position="461"/>
        <end position="478"/>
    </location>
</feature>
<organism evidence="2">
    <name type="scientific">uncultured marine group II/III euryarchaeote AD1000_44_A01</name>
    <dbReference type="NCBI Taxonomy" id="1457773"/>
    <lineage>
        <taxon>Archaea</taxon>
        <taxon>Methanobacteriati</taxon>
        <taxon>Methanobacteriota</taxon>
        <taxon>environmental samples</taxon>
    </lineage>
</organism>
<feature type="transmembrane region" description="Helical" evidence="1">
    <location>
        <begin position="24"/>
        <end position="45"/>
    </location>
</feature>
<dbReference type="SUPFAM" id="SSF52833">
    <property type="entry name" value="Thioredoxin-like"/>
    <property type="match status" value="1"/>
</dbReference>
<accession>A0A075FR56</accession>
<proteinExistence type="predicted"/>
<evidence type="ECO:0000313" key="2">
    <source>
        <dbReference type="EMBL" id="AIE94150.1"/>
    </source>
</evidence>
<feature type="transmembrane region" description="Helical" evidence="1">
    <location>
        <begin position="417"/>
        <end position="440"/>
    </location>
</feature>
<name>A0A075FR56_9EURY</name>
<protein>
    <submittedName>
        <fullName evidence="2">Uncharacterized protein</fullName>
    </submittedName>
</protein>
<dbReference type="EMBL" id="KF900415">
    <property type="protein sequence ID" value="AIE94150.1"/>
    <property type="molecule type" value="Genomic_DNA"/>
</dbReference>